<dbReference type="EMBL" id="CACVKT020010152">
    <property type="protein sequence ID" value="CAC5425030.1"/>
    <property type="molecule type" value="Genomic_DNA"/>
</dbReference>
<evidence type="ECO:0000256" key="2">
    <source>
        <dbReference type="ARBA" id="ARBA00022490"/>
    </source>
</evidence>
<evidence type="ECO:0000256" key="6">
    <source>
        <dbReference type="ARBA" id="ARBA00022859"/>
    </source>
</evidence>
<dbReference type="PROSITE" id="PS51981">
    <property type="entry name" value="ZF_RZ"/>
    <property type="match status" value="1"/>
</dbReference>
<keyword evidence="4 7" id="KW-0863">Zinc-finger</keyword>
<dbReference type="Pfam" id="PF20173">
    <property type="entry name" value="ZnF_RZ-type"/>
    <property type="match status" value="1"/>
</dbReference>
<dbReference type="Proteomes" id="UP000507470">
    <property type="component" value="Unassembled WGS sequence"/>
</dbReference>
<dbReference type="CDD" id="cd16449">
    <property type="entry name" value="RING-HC"/>
    <property type="match status" value="1"/>
</dbReference>
<dbReference type="PANTHER" id="PTHR22605">
    <property type="entry name" value="RZ-TYPE DOMAIN-CONTAINING PROTEIN"/>
    <property type="match status" value="1"/>
</dbReference>
<dbReference type="InterPro" id="IPR046439">
    <property type="entry name" value="ZF_RZ_dom"/>
</dbReference>
<proteinExistence type="predicted"/>
<name>A0A6J8EWZ9_MYTCO</name>
<accession>A0A6J8EWZ9</accession>
<dbReference type="PANTHER" id="PTHR22605:SF16">
    <property type="entry name" value="E3 UBIQUITIN-PROTEIN LIGASE RNF213"/>
    <property type="match status" value="1"/>
</dbReference>
<dbReference type="GO" id="GO:0016887">
    <property type="term" value="F:ATP hydrolysis activity"/>
    <property type="evidence" value="ECO:0007669"/>
    <property type="project" value="InterPro"/>
</dbReference>
<evidence type="ECO:0000256" key="7">
    <source>
        <dbReference type="PROSITE-ProRule" id="PRU00175"/>
    </source>
</evidence>
<keyword evidence="11" id="KW-1185">Reference proteome</keyword>
<evidence type="ECO:0000259" key="9">
    <source>
        <dbReference type="PROSITE" id="PS51981"/>
    </source>
</evidence>
<keyword evidence="2" id="KW-0963">Cytoplasm</keyword>
<comment type="subcellular location">
    <subcellularLocation>
        <location evidence="1">Cytoplasm</location>
    </subcellularLocation>
</comment>
<evidence type="ECO:0000256" key="3">
    <source>
        <dbReference type="ARBA" id="ARBA00022723"/>
    </source>
</evidence>
<dbReference type="EC" id="2.3.2.27" evidence="10"/>
<dbReference type="GO" id="GO:0061630">
    <property type="term" value="F:ubiquitin protein ligase activity"/>
    <property type="evidence" value="ECO:0007669"/>
    <property type="project" value="UniProtKB-EC"/>
</dbReference>
<keyword evidence="10" id="KW-0808">Transferase</keyword>
<dbReference type="InterPro" id="IPR031248">
    <property type="entry name" value="RNF213"/>
</dbReference>
<keyword evidence="10" id="KW-0012">Acyltransferase</keyword>
<keyword evidence="6" id="KW-0391">Immunity</keyword>
<dbReference type="SUPFAM" id="SSF57850">
    <property type="entry name" value="RING/U-box"/>
    <property type="match status" value="1"/>
</dbReference>
<evidence type="ECO:0000313" key="10">
    <source>
        <dbReference type="EMBL" id="CAC5425030.1"/>
    </source>
</evidence>
<dbReference type="InterPro" id="IPR001841">
    <property type="entry name" value="Znf_RING"/>
</dbReference>
<keyword evidence="5" id="KW-0862">Zinc</keyword>
<reference evidence="10 11" key="1">
    <citation type="submission" date="2020-06" db="EMBL/GenBank/DDBJ databases">
        <authorList>
            <person name="Li R."/>
            <person name="Bekaert M."/>
        </authorList>
    </citation>
    <scope>NUCLEOTIDE SEQUENCE [LARGE SCALE GENOMIC DNA]</scope>
    <source>
        <strain evidence="11">wild</strain>
    </source>
</reference>
<dbReference type="InterPro" id="IPR013083">
    <property type="entry name" value="Znf_RING/FYVE/PHD"/>
</dbReference>
<sequence length="1661" mass="193000">MKKDNYMLIIVQCESGDINGNLIICARYGIEDELKHQTKEDLKNVHIIMLVQIPRITREYFTGFQCGKWHSLHIDALTSSAINTPPLIQMYGKPVSAMMNTQKGDDSDGEYHCMISALIWKCMKSALSLIKDQHLSFERSTRRLDIVFTSKNLLIESNEGQKTFTSGLAAQLFSLFEQKEENFSQEHWLSTEAAKPENINRAGTFRRSVEQYIEEKITPVLAGILANIAKNSNLNILSYQQNSNWKNYLWIEILNSPRIIELRYEDLLSQRHGEALSEYLVDETSKNGEFFEAEMPFSWCIFLQLENLWKSCTEKFEGSLLENIDKTTNILIDMPVGVMLSKIKREDVEEAKKCYLSDFVYIVYPVKNKSEHHVVCENILIGCKDFTQGQRGVLLPTIVGFHAVFYYHKNRFMQFESIVSIWPKCSDETLKYFQTKNQLATNEEIVLKDGNMKKLNSLEKLEMFLKSYTKSEASQLLKKEICDHCHSPYKDIPVFLHCNHTICKVCCNSAMTKAAIECPVCAKSTQQELHVESKEKRENIAELKSFTKRCNSFFMDVVSQLCFAGDTPPEDDVLAKLMSYITVHTDELWIYSKDFTVFDHCIDQIPKIRSFLLNKLMQSSSQQIALFIYLSYIKVNVFAGPRKFADSLHQSYPSKSNSISADVIDLLREGENKIRLTKEFLFENIYHLARTRFAITIMADCIHKKYVEKNEKEDSCKAFFSVMDNFFLKCQSTWPKYFFIRYFCKAYGIADYQTLKKECPERWRSVVTTKEFEDDVENSCDRFVACTNYIVMRDKFLQLTSAENREDFLIFLKVHIFIKEVVENSDFITDKESSRDILYNCIWKKFPEYNLYAGMNISKQGIQFLLVHLIIMMKKNPDKIALIAPLKNIAFNPESMMKSYFPTMPQDDLKELKQALLEARTESENPVIYRCPNGHPYVIGDCGRPYFVYKCHTCGQEIGGTRHRPAKGNVKDDGVDRPEYGHLLGDARESSKVSFPQRKLDAFSMTIMRLLTHLAMFIGSNTHLKATQSIIHPSIDEHKVPIYIFRHIRNDLICISKTWGKSKDDVLLFMHSLLDFMVQKASSSDTRRKDQFQYLTDKTTRQEWEDTFNRLYINPFCQIAAKTVQKKNKEISEDNEYGDSGLFQLLHETDESSIPLQFDSFFCDIPSVWRFRQHMTIGHIRQSSRTVQEMCPVLHLFLEEESYLRALRFVPGIIRLQKMLIMRFKGKLDKTEAQKYTLQTLIDNVRDKKYLAALNTCLEDFIKAWNMINQCLVGYNCEVDGIRLEFNGVYRGRVIDNNTPVSFFLPKHKDDGLCSYLLLHFLLEKQNSFLKQISDCNPQGIRQGQLPLVRVKDITAAHMISYHPEMDLLPMVLANCNYTFQVGVGTQLVYDWQSLERQLMDRFLFSKSIIILKEIETMIYRSETTNAIVFASLREKIKQERLSQLIQSQIRAEILRKSFPELCDSLQNIDIAISFLKSVSGSRNSSFSDFMIRTLQFDDACFGQKLTMSHIQSLWITLALEKTKRLQDCEKEAFDGIPSIFKEKLTEQHKTYLGGVVCDLQNEQMGRLLHSLFECILLTINIPQKDEQFVDMSTISLADALYEYLYDSPYEEETNKSDTWLHETVSKMMTDDSTQLCCNCCVHAWIFIYEVYQWKQRNSES</sequence>
<feature type="domain" description="RZ-type" evidence="9">
    <location>
        <begin position="904"/>
        <end position="980"/>
    </location>
</feature>
<gene>
    <name evidence="10" type="ORF">MCOR_56880</name>
</gene>
<evidence type="ECO:0000256" key="4">
    <source>
        <dbReference type="ARBA" id="ARBA00022771"/>
    </source>
</evidence>
<dbReference type="Gene3D" id="3.30.40.10">
    <property type="entry name" value="Zinc/RING finger domain, C3HC4 (zinc finger)"/>
    <property type="match status" value="1"/>
</dbReference>
<evidence type="ECO:0000256" key="5">
    <source>
        <dbReference type="ARBA" id="ARBA00022833"/>
    </source>
</evidence>
<dbReference type="OrthoDB" id="6147936at2759"/>
<feature type="domain" description="RING-type" evidence="8">
    <location>
        <begin position="482"/>
        <end position="521"/>
    </location>
</feature>
<dbReference type="GO" id="GO:0005737">
    <property type="term" value="C:cytoplasm"/>
    <property type="evidence" value="ECO:0007669"/>
    <property type="project" value="UniProtKB-SubCell"/>
</dbReference>
<dbReference type="GO" id="GO:0008270">
    <property type="term" value="F:zinc ion binding"/>
    <property type="evidence" value="ECO:0007669"/>
    <property type="project" value="UniProtKB-KW"/>
</dbReference>
<organism evidence="10 11">
    <name type="scientific">Mytilus coruscus</name>
    <name type="common">Sea mussel</name>
    <dbReference type="NCBI Taxonomy" id="42192"/>
    <lineage>
        <taxon>Eukaryota</taxon>
        <taxon>Metazoa</taxon>
        <taxon>Spiralia</taxon>
        <taxon>Lophotrochozoa</taxon>
        <taxon>Mollusca</taxon>
        <taxon>Bivalvia</taxon>
        <taxon>Autobranchia</taxon>
        <taxon>Pteriomorphia</taxon>
        <taxon>Mytilida</taxon>
        <taxon>Mytiloidea</taxon>
        <taxon>Mytilidae</taxon>
        <taxon>Mytilinae</taxon>
        <taxon>Mytilus</taxon>
    </lineage>
</organism>
<evidence type="ECO:0000259" key="8">
    <source>
        <dbReference type="PROSITE" id="PS50089"/>
    </source>
</evidence>
<protein>
    <submittedName>
        <fullName evidence="10">RNF213</fullName>
        <ecNumber evidence="10">2.3.2.27</ecNumber>
    </submittedName>
</protein>
<dbReference type="GO" id="GO:0002376">
    <property type="term" value="P:immune system process"/>
    <property type="evidence" value="ECO:0007669"/>
    <property type="project" value="UniProtKB-KW"/>
</dbReference>
<dbReference type="PROSITE" id="PS50089">
    <property type="entry name" value="ZF_RING_2"/>
    <property type="match status" value="1"/>
</dbReference>
<evidence type="ECO:0000313" key="11">
    <source>
        <dbReference type="Proteomes" id="UP000507470"/>
    </source>
</evidence>
<evidence type="ECO:0000256" key="1">
    <source>
        <dbReference type="ARBA" id="ARBA00004496"/>
    </source>
</evidence>
<keyword evidence="3" id="KW-0479">Metal-binding</keyword>